<proteinExistence type="predicted"/>
<keyword evidence="2" id="KW-1185">Reference proteome</keyword>
<dbReference type="Proteomes" id="UP001057580">
    <property type="component" value="Chromosome"/>
</dbReference>
<protein>
    <submittedName>
        <fullName evidence="1">Uncharacterized protein</fullName>
    </submittedName>
</protein>
<dbReference type="EMBL" id="CP104003">
    <property type="protein sequence ID" value="UWM53499.1"/>
    <property type="molecule type" value="Genomic_DNA"/>
</dbReference>
<sequence>MSASSPPFVRCASYSSCPACGEGSLAWDTSVDGSRCTACREVVN</sequence>
<dbReference type="GeneID" id="74943814"/>
<evidence type="ECO:0000313" key="1">
    <source>
        <dbReference type="EMBL" id="UWM53499.1"/>
    </source>
</evidence>
<dbReference type="KEGG" id="ssai:N0B31_15290"/>
<dbReference type="AlphaFoldDB" id="A0A9E7R1F3"/>
<accession>A0A9E7R1F3</accession>
<reference evidence="1" key="1">
    <citation type="submission" date="2022-09" db="EMBL/GenBank/DDBJ databases">
        <title>Diverse halophilic archaea isolated from saline environments.</title>
        <authorList>
            <person name="Cui H.-L."/>
        </authorList>
    </citation>
    <scope>NUCLEOTIDE SEQUENCE</scope>
    <source>
        <strain evidence="1">ZS-35-S2</strain>
    </source>
</reference>
<evidence type="ECO:0000313" key="2">
    <source>
        <dbReference type="Proteomes" id="UP001057580"/>
    </source>
</evidence>
<organism evidence="1 2">
    <name type="scientific">Salinirubellus salinus</name>
    <dbReference type="NCBI Taxonomy" id="1364945"/>
    <lineage>
        <taxon>Archaea</taxon>
        <taxon>Methanobacteriati</taxon>
        <taxon>Methanobacteriota</taxon>
        <taxon>Stenosarchaea group</taxon>
        <taxon>Halobacteria</taxon>
        <taxon>Halobacteriales</taxon>
        <taxon>Natronomonadaceae</taxon>
        <taxon>Salinirubellus</taxon>
    </lineage>
</organism>
<gene>
    <name evidence="1" type="ORF">N0B31_15290</name>
</gene>
<name>A0A9E7R1F3_9EURY</name>
<dbReference type="RefSeq" id="WP_260592493.1">
    <property type="nucleotide sequence ID" value="NZ_CP104003.1"/>
</dbReference>